<dbReference type="GO" id="GO:0004674">
    <property type="term" value="F:protein serine/threonine kinase activity"/>
    <property type="evidence" value="ECO:0007669"/>
    <property type="project" value="UniProtKB-KW"/>
</dbReference>
<name>A0AAN7BGH4_9PEZI</name>
<feature type="domain" description="Protein kinase" evidence="6">
    <location>
        <begin position="1"/>
        <end position="239"/>
    </location>
</feature>
<keyword evidence="3" id="KW-0547">Nucleotide-binding</keyword>
<dbReference type="Pfam" id="PF00069">
    <property type="entry name" value="Pkinase"/>
    <property type="match status" value="1"/>
</dbReference>
<evidence type="ECO:0000256" key="1">
    <source>
        <dbReference type="ARBA" id="ARBA00022527"/>
    </source>
</evidence>
<dbReference type="Gene3D" id="1.10.510.10">
    <property type="entry name" value="Transferase(Phosphotransferase) domain 1"/>
    <property type="match status" value="2"/>
</dbReference>
<dbReference type="Gene3D" id="3.30.200.20">
    <property type="entry name" value="Phosphorylase Kinase, domain 1"/>
    <property type="match status" value="1"/>
</dbReference>
<dbReference type="SUPFAM" id="SSF56112">
    <property type="entry name" value="Protein kinase-like (PK-like)"/>
    <property type="match status" value="1"/>
</dbReference>
<accession>A0AAN7BGH4</accession>
<protein>
    <submittedName>
        <fullName evidence="7">Kinase-like domain-containing protein</fullName>
    </submittedName>
</protein>
<evidence type="ECO:0000259" key="6">
    <source>
        <dbReference type="PROSITE" id="PS50011"/>
    </source>
</evidence>
<dbReference type="InterPro" id="IPR011009">
    <property type="entry name" value="Kinase-like_dom_sf"/>
</dbReference>
<reference evidence="7" key="1">
    <citation type="journal article" date="2023" name="Mol. Phylogenet. Evol.">
        <title>Genome-scale phylogeny and comparative genomics of the fungal order Sordariales.</title>
        <authorList>
            <person name="Hensen N."/>
            <person name="Bonometti L."/>
            <person name="Westerberg I."/>
            <person name="Brannstrom I.O."/>
            <person name="Guillou S."/>
            <person name="Cros-Aarteil S."/>
            <person name="Calhoun S."/>
            <person name="Haridas S."/>
            <person name="Kuo A."/>
            <person name="Mondo S."/>
            <person name="Pangilinan J."/>
            <person name="Riley R."/>
            <person name="LaButti K."/>
            <person name="Andreopoulos B."/>
            <person name="Lipzen A."/>
            <person name="Chen C."/>
            <person name="Yan M."/>
            <person name="Daum C."/>
            <person name="Ng V."/>
            <person name="Clum A."/>
            <person name="Steindorff A."/>
            <person name="Ohm R.A."/>
            <person name="Martin F."/>
            <person name="Silar P."/>
            <person name="Natvig D.O."/>
            <person name="Lalanne C."/>
            <person name="Gautier V."/>
            <person name="Ament-Velasquez S.L."/>
            <person name="Kruys A."/>
            <person name="Hutchinson M.I."/>
            <person name="Powell A.J."/>
            <person name="Barry K."/>
            <person name="Miller A.N."/>
            <person name="Grigoriev I.V."/>
            <person name="Debuchy R."/>
            <person name="Gladieux P."/>
            <person name="Hiltunen Thoren M."/>
            <person name="Johannesson H."/>
        </authorList>
    </citation>
    <scope>NUCLEOTIDE SEQUENCE</scope>
    <source>
        <strain evidence="7">CBS 990.96</strain>
    </source>
</reference>
<keyword evidence="5" id="KW-0067">ATP-binding</keyword>
<dbReference type="PANTHER" id="PTHR24349">
    <property type="entry name" value="SERINE/THREONINE-PROTEIN KINASE"/>
    <property type="match status" value="1"/>
</dbReference>
<evidence type="ECO:0000313" key="7">
    <source>
        <dbReference type="EMBL" id="KAK4221320.1"/>
    </source>
</evidence>
<dbReference type="InterPro" id="IPR000719">
    <property type="entry name" value="Prot_kinase_dom"/>
</dbReference>
<organism evidence="7 8">
    <name type="scientific">Podospora fimiseda</name>
    <dbReference type="NCBI Taxonomy" id="252190"/>
    <lineage>
        <taxon>Eukaryota</taxon>
        <taxon>Fungi</taxon>
        <taxon>Dikarya</taxon>
        <taxon>Ascomycota</taxon>
        <taxon>Pezizomycotina</taxon>
        <taxon>Sordariomycetes</taxon>
        <taxon>Sordariomycetidae</taxon>
        <taxon>Sordariales</taxon>
        <taxon>Podosporaceae</taxon>
        <taxon>Podospora</taxon>
    </lineage>
</organism>
<sequence>MEDGEELGRGGFGTVWLQRCRKGPKEGQLRAVKSIRCSGGAVSPSSECVRELEAIDKFSQLPYHHCFVQSFGWYETSDTVFVVMEYFEHGDLQQFLGSLQFMHHHRFAHRDLKPQNILVQTLGPRRTSVGAGTPGYMAPEAQGIFTPGDMSISRSERAAYIYAVDIWAVGIIALRMVSNAGAFDSSEDFFTYVVAGRPFCLPETTNSASPEFKDFVHRPLAPSAPQRITAEAALQHTWVLSRTSDTIESDTDSESIAAGNSIS</sequence>
<evidence type="ECO:0000256" key="5">
    <source>
        <dbReference type="ARBA" id="ARBA00022840"/>
    </source>
</evidence>
<dbReference type="InterPro" id="IPR008271">
    <property type="entry name" value="Ser/Thr_kinase_AS"/>
</dbReference>
<dbReference type="PROSITE" id="PS00108">
    <property type="entry name" value="PROTEIN_KINASE_ST"/>
    <property type="match status" value="1"/>
</dbReference>
<evidence type="ECO:0000256" key="3">
    <source>
        <dbReference type="ARBA" id="ARBA00022741"/>
    </source>
</evidence>
<evidence type="ECO:0000256" key="2">
    <source>
        <dbReference type="ARBA" id="ARBA00022679"/>
    </source>
</evidence>
<dbReference type="Proteomes" id="UP001301958">
    <property type="component" value="Unassembled WGS sequence"/>
</dbReference>
<gene>
    <name evidence="7" type="ORF">QBC38DRAFT_522723</name>
</gene>
<keyword evidence="1" id="KW-0723">Serine/threonine-protein kinase</keyword>
<dbReference type="SMART" id="SM00220">
    <property type="entry name" value="S_TKc"/>
    <property type="match status" value="1"/>
</dbReference>
<dbReference type="EMBL" id="MU865560">
    <property type="protein sequence ID" value="KAK4221320.1"/>
    <property type="molecule type" value="Genomic_DNA"/>
</dbReference>
<reference evidence="7" key="2">
    <citation type="submission" date="2023-05" db="EMBL/GenBank/DDBJ databases">
        <authorList>
            <consortium name="Lawrence Berkeley National Laboratory"/>
            <person name="Steindorff A."/>
            <person name="Hensen N."/>
            <person name="Bonometti L."/>
            <person name="Westerberg I."/>
            <person name="Brannstrom I.O."/>
            <person name="Guillou S."/>
            <person name="Cros-Aarteil S."/>
            <person name="Calhoun S."/>
            <person name="Haridas S."/>
            <person name="Kuo A."/>
            <person name="Mondo S."/>
            <person name="Pangilinan J."/>
            <person name="Riley R."/>
            <person name="Labutti K."/>
            <person name="Andreopoulos B."/>
            <person name="Lipzen A."/>
            <person name="Chen C."/>
            <person name="Yanf M."/>
            <person name="Daum C."/>
            <person name="Ng V."/>
            <person name="Clum A."/>
            <person name="Ohm R."/>
            <person name="Martin F."/>
            <person name="Silar P."/>
            <person name="Natvig D."/>
            <person name="Lalanne C."/>
            <person name="Gautier V."/>
            <person name="Ament-Velasquez S.L."/>
            <person name="Kruys A."/>
            <person name="Hutchinson M.I."/>
            <person name="Powell A.J."/>
            <person name="Barry K."/>
            <person name="Miller A.N."/>
            <person name="Grigoriev I.V."/>
            <person name="Debuchy R."/>
            <person name="Gladieux P."/>
            <person name="Thoren M.H."/>
            <person name="Johannesson H."/>
        </authorList>
    </citation>
    <scope>NUCLEOTIDE SEQUENCE</scope>
    <source>
        <strain evidence="7">CBS 990.96</strain>
    </source>
</reference>
<proteinExistence type="predicted"/>
<keyword evidence="8" id="KW-1185">Reference proteome</keyword>
<comment type="caution">
    <text evidence="7">The sequence shown here is derived from an EMBL/GenBank/DDBJ whole genome shotgun (WGS) entry which is preliminary data.</text>
</comment>
<dbReference type="AlphaFoldDB" id="A0AAN7BGH4"/>
<dbReference type="PROSITE" id="PS50011">
    <property type="entry name" value="PROTEIN_KINASE_DOM"/>
    <property type="match status" value="1"/>
</dbReference>
<dbReference type="GO" id="GO:0005524">
    <property type="term" value="F:ATP binding"/>
    <property type="evidence" value="ECO:0007669"/>
    <property type="project" value="UniProtKB-KW"/>
</dbReference>
<evidence type="ECO:0000256" key="4">
    <source>
        <dbReference type="ARBA" id="ARBA00022777"/>
    </source>
</evidence>
<evidence type="ECO:0000313" key="8">
    <source>
        <dbReference type="Proteomes" id="UP001301958"/>
    </source>
</evidence>
<keyword evidence="4 7" id="KW-0418">Kinase</keyword>
<keyword evidence="2" id="KW-0808">Transferase</keyword>
<dbReference type="InterPro" id="IPR050205">
    <property type="entry name" value="CDPK_Ser/Thr_kinases"/>
</dbReference>